<sequence>MRRGDSNAIFATRVSMKAFKEKKLLNQGPDFADMSSFIATSHTTLSNNLVTCTRDDDNTPHLPEEYPGDHPPQMRYPLGKGVVSQYLTYVYRPIAGRSLSSLLSNTFPCVQPGMQCMGDRSTLVECSDNLTTINTWNCADIFPRNEFNNVNAIDVLCDTTQNSCVAFVEVLSAQDGGSEREYDHIGASTNLGTSSEGSSSTSLEDAPPDVLGRDDVPLENDSVLKTNTMTNISISNLTTRNDAFPSTNEVTDQEYNQNNILDLSNKEYIDFPLEYSDFPSIDLNEFLQNNRTNLADVSLLNRTSYNISEKTNISLYDDSFDQNDYSYDSFGEIPDVIMNRKQCRRQGIHCADTETIVDCDDAFEYPIFEMSCSELLQPSDGDRVFGYCDDQESRCAINLNGYAVPMDVSRFDAEKGASICQEESLVCADNETLVACSDSDSLGNYAVNCVGEDEALISYCDQGLGGFIIKMRMNNTELEVSPMETPTDQVPTVEISESETPAVDVRIPVDSIPSTDIMPPYVYDNYFTTDVGPQINLENTTSMISFQEPMEISTNTIQSTTDIIDSYDVTEDVNHLQLGNSNSLKHNESFGNQVKSSLEMPHDDVKDEIIQEYDSEMEPNSTLGQIYEEYKTNEINSTQSPTNGLTDSTNQLVINYVSDSMKDSVLQANENNTVTCKYVGWQCYDSQTLQLCSSDLSSQSTLHCDTTDHPYCDSSLGECLLGDATIAESPCYKSGLQCVDNNTLIYCSRGLQVRYIVLCKRVYMGATCDEGLDTCRPTDQSNIHPQSLTSSHKPFNTLIQSKPTFPSIHSFVREGIPSESYASYLPQVTTEDSHPISQPTTIDDNYFGSQTDSDYSPQSSNNDFTSNNQQISQATSEIPSTSQQSTTKKLTPIHWSVTNQPIGTSLRTKSPIIQDVPEQPLFLDSLYSSSVENTRTSTIYPIFSSTVVSDTQPKRCRMPGMQCVSETELGACSKNMTLKYVVPCKKLLPYVSRTKFRIYCDLTYNTCTIARRFMYGS</sequence>
<feature type="compositionally biased region" description="Low complexity" evidence="1">
    <location>
        <begin position="880"/>
        <end position="889"/>
    </location>
</feature>
<feature type="region of interest" description="Disordered" evidence="1">
    <location>
        <begin position="829"/>
        <end position="889"/>
    </location>
</feature>
<protein>
    <submittedName>
        <fullName evidence="2">Uncharacterized protein</fullName>
    </submittedName>
</protein>
<organism evidence="2">
    <name type="scientific">Timema cristinae</name>
    <name type="common">Walking stick</name>
    <dbReference type="NCBI Taxonomy" id="61476"/>
    <lineage>
        <taxon>Eukaryota</taxon>
        <taxon>Metazoa</taxon>
        <taxon>Ecdysozoa</taxon>
        <taxon>Arthropoda</taxon>
        <taxon>Hexapoda</taxon>
        <taxon>Insecta</taxon>
        <taxon>Pterygota</taxon>
        <taxon>Neoptera</taxon>
        <taxon>Polyneoptera</taxon>
        <taxon>Phasmatodea</taxon>
        <taxon>Timematodea</taxon>
        <taxon>Timematoidea</taxon>
        <taxon>Timematidae</taxon>
        <taxon>Timema</taxon>
    </lineage>
</organism>
<evidence type="ECO:0000313" key="2">
    <source>
        <dbReference type="EMBL" id="CAD7415187.1"/>
    </source>
</evidence>
<evidence type="ECO:0000256" key="1">
    <source>
        <dbReference type="SAM" id="MobiDB-lite"/>
    </source>
</evidence>
<dbReference type="AlphaFoldDB" id="A0A7R9DKD7"/>
<proteinExistence type="predicted"/>
<dbReference type="EMBL" id="OC325617">
    <property type="protein sequence ID" value="CAD7415187.1"/>
    <property type="molecule type" value="Genomic_DNA"/>
</dbReference>
<gene>
    <name evidence="2" type="ORF">TCEB3V08_LOCUS12345</name>
</gene>
<name>A0A7R9DKD7_TIMCR</name>
<reference evidence="2" key="1">
    <citation type="submission" date="2020-11" db="EMBL/GenBank/DDBJ databases">
        <authorList>
            <person name="Tran Van P."/>
        </authorList>
    </citation>
    <scope>NUCLEOTIDE SEQUENCE</scope>
</reference>
<feature type="compositionally biased region" description="Low complexity" evidence="1">
    <location>
        <begin position="191"/>
        <end position="204"/>
    </location>
</feature>
<feature type="region of interest" description="Disordered" evidence="1">
    <location>
        <begin position="179"/>
        <end position="214"/>
    </location>
</feature>
<accession>A0A7R9DKD7</accession>
<feature type="compositionally biased region" description="Polar residues" evidence="1">
    <location>
        <begin position="829"/>
        <end position="879"/>
    </location>
</feature>